<evidence type="ECO:0000256" key="4">
    <source>
        <dbReference type="ARBA" id="ARBA00022519"/>
    </source>
</evidence>
<evidence type="ECO:0000256" key="3">
    <source>
        <dbReference type="ARBA" id="ARBA00022475"/>
    </source>
</evidence>
<dbReference type="InterPro" id="IPR007272">
    <property type="entry name" value="Sulf_transp_TsuA/YedE"/>
</dbReference>
<dbReference type="EMBL" id="CDMZ01002874">
    <property type="protein sequence ID" value="CEM44227.1"/>
    <property type="molecule type" value="Genomic_DNA"/>
</dbReference>
<sequence length="348" mass="35921">MADKAKGSVAVDVMKGVALVGFGALEGYAFTRTGILDPQAMRQQMLFKSMIIMKLFLSAVGASLLFQTPMSFIDKKHFAATRGYNKKALTYSRVMLGCAILGVGMFLCGSGPTLMPSQLAAGVGSALSMLAGAFAGGLVYGLLEPSLFSGAPSVKPADPLDKNTSYASVAFPMGVVLVGAVVGLEWFWPHSGDVAQLTSTVPNPWLPLYAGVAIGFNQIPMRLLADRGQGGSTPVMNIISTATLGKVAPKMKMATVASTFQTLYVYPGTFLGAWLAMVHMGWPQAAVGPSSLVAFAGGFLMLFGGRFADGCTCGHGITGMSELSPVSVAGAMCIFGGGIAAGVVGLFI</sequence>
<feature type="transmembrane region" description="Helical" evidence="8">
    <location>
        <begin position="121"/>
        <end position="143"/>
    </location>
</feature>
<evidence type="ECO:0000313" key="9">
    <source>
        <dbReference type="EMBL" id="CEM44227.1"/>
    </source>
</evidence>
<dbReference type="PANTHER" id="PTHR30574">
    <property type="entry name" value="INNER MEMBRANE PROTEIN YEDE"/>
    <property type="match status" value="1"/>
</dbReference>
<gene>
    <name evidence="9" type="ORF">Cvel_28158</name>
</gene>
<keyword evidence="7 8" id="KW-0472">Membrane</keyword>
<accession>A0A0G4HJ53</accession>
<evidence type="ECO:0000256" key="7">
    <source>
        <dbReference type="ARBA" id="ARBA00023136"/>
    </source>
</evidence>
<feature type="transmembrane region" description="Helical" evidence="8">
    <location>
        <begin position="286"/>
        <end position="305"/>
    </location>
</feature>
<proteinExistence type="predicted"/>
<evidence type="ECO:0000256" key="5">
    <source>
        <dbReference type="ARBA" id="ARBA00022692"/>
    </source>
</evidence>
<name>A0A0G4HJ53_9ALVE</name>
<dbReference type="GO" id="GO:0005886">
    <property type="term" value="C:plasma membrane"/>
    <property type="evidence" value="ECO:0007669"/>
    <property type="project" value="UniProtKB-SubCell"/>
</dbReference>
<keyword evidence="3" id="KW-1003">Cell membrane</keyword>
<comment type="subcellular location">
    <subcellularLocation>
        <location evidence="1">Cell inner membrane</location>
        <topology evidence="1">Multi-pass membrane protein</topology>
    </subcellularLocation>
</comment>
<keyword evidence="6 8" id="KW-1133">Transmembrane helix</keyword>
<dbReference type="AlphaFoldDB" id="A0A0G4HJ53"/>
<keyword evidence="2" id="KW-0813">Transport</keyword>
<evidence type="ECO:0000256" key="1">
    <source>
        <dbReference type="ARBA" id="ARBA00004429"/>
    </source>
</evidence>
<evidence type="ECO:0000256" key="6">
    <source>
        <dbReference type="ARBA" id="ARBA00022989"/>
    </source>
</evidence>
<dbReference type="VEuPathDB" id="CryptoDB:Cvel_28158"/>
<keyword evidence="4" id="KW-0997">Cell inner membrane</keyword>
<feature type="transmembrane region" description="Helical" evidence="8">
    <location>
        <begin position="164"/>
        <end position="188"/>
    </location>
</feature>
<feature type="transmembrane region" description="Helical" evidence="8">
    <location>
        <begin position="51"/>
        <end position="73"/>
    </location>
</feature>
<feature type="transmembrane region" description="Helical" evidence="8">
    <location>
        <begin position="326"/>
        <end position="347"/>
    </location>
</feature>
<dbReference type="Pfam" id="PF04143">
    <property type="entry name" value="Sulf_transp"/>
    <property type="match status" value="1"/>
</dbReference>
<feature type="transmembrane region" description="Helical" evidence="8">
    <location>
        <begin position="260"/>
        <end position="280"/>
    </location>
</feature>
<keyword evidence="5 8" id="KW-0812">Transmembrane</keyword>
<reference evidence="9" key="1">
    <citation type="submission" date="2014-11" db="EMBL/GenBank/DDBJ databases">
        <authorList>
            <person name="Otto D Thomas"/>
            <person name="Naeem Raeece"/>
        </authorList>
    </citation>
    <scope>NUCLEOTIDE SEQUENCE</scope>
</reference>
<protein>
    <submittedName>
        <fullName evidence="9">Uncharacterized protein</fullName>
    </submittedName>
</protein>
<evidence type="ECO:0000256" key="8">
    <source>
        <dbReference type="SAM" id="Phobius"/>
    </source>
</evidence>
<evidence type="ECO:0000256" key="2">
    <source>
        <dbReference type="ARBA" id="ARBA00022448"/>
    </source>
</evidence>
<organism evidence="9">
    <name type="scientific">Chromera velia CCMP2878</name>
    <dbReference type="NCBI Taxonomy" id="1169474"/>
    <lineage>
        <taxon>Eukaryota</taxon>
        <taxon>Sar</taxon>
        <taxon>Alveolata</taxon>
        <taxon>Colpodellida</taxon>
        <taxon>Chromeraceae</taxon>
        <taxon>Chromera</taxon>
    </lineage>
</organism>
<feature type="transmembrane region" description="Helical" evidence="8">
    <location>
        <begin position="94"/>
        <end position="115"/>
    </location>
</feature>
<dbReference type="PANTHER" id="PTHR30574:SF1">
    <property type="entry name" value="SULPHUR TRANSPORT DOMAIN-CONTAINING PROTEIN"/>
    <property type="match status" value="1"/>
</dbReference>